<keyword evidence="5 8" id="KW-0573">Peptidoglycan synthesis</keyword>
<feature type="transmembrane region" description="Helical" evidence="8">
    <location>
        <begin position="175"/>
        <end position="194"/>
    </location>
</feature>
<keyword evidence="2 8" id="KW-1003">Cell membrane</keyword>
<dbReference type="UniPathway" id="UPA00219"/>
<feature type="transmembrane region" description="Helical" evidence="8">
    <location>
        <begin position="59"/>
        <end position="86"/>
    </location>
</feature>
<keyword evidence="4 8" id="KW-0133">Cell shape</keyword>
<dbReference type="GO" id="GO:0071555">
    <property type="term" value="P:cell wall organization"/>
    <property type="evidence" value="ECO:0007669"/>
    <property type="project" value="UniProtKB-UniRule"/>
</dbReference>
<feature type="transmembrane region" description="Helical" evidence="8">
    <location>
        <begin position="327"/>
        <end position="351"/>
    </location>
</feature>
<feature type="transmembrane region" description="Helical" evidence="8">
    <location>
        <begin position="491"/>
        <end position="508"/>
    </location>
</feature>
<name>A0A2T2XIS8_9FIRM</name>
<accession>A0A2T2XIS8</accession>
<evidence type="ECO:0000256" key="7">
    <source>
        <dbReference type="ARBA" id="ARBA00023136"/>
    </source>
</evidence>
<dbReference type="GO" id="GO:0034204">
    <property type="term" value="P:lipid translocation"/>
    <property type="evidence" value="ECO:0007669"/>
    <property type="project" value="TreeGrafter"/>
</dbReference>
<reference evidence="10 11" key="1">
    <citation type="journal article" date="2014" name="BMC Genomics">
        <title>Comparison of environmental and isolate Sulfobacillus genomes reveals diverse carbon, sulfur, nitrogen, and hydrogen metabolisms.</title>
        <authorList>
            <person name="Justice N.B."/>
            <person name="Norman A."/>
            <person name="Brown C.T."/>
            <person name="Singh A."/>
            <person name="Thomas B.C."/>
            <person name="Banfield J.F."/>
        </authorList>
    </citation>
    <scope>NUCLEOTIDE SEQUENCE [LARGE SCALE GENOMIC DNA]</scope>
    <source>
        <strain evidence="10">AMDSBA4</strain>
    </source>
</reference>
<dbReference type="GO" id="GO:0008360">
    <property type="term" value="P:regulation of cell shape"/>
    <property type="evidence" value="ECO:0007669"/>
    <property type="project" value="UniProtKB-UniRule"/>
</dbReference>
<feature type="transmembrane region" description="Helical" evidence="8">
    <location>
        <begin position="21"/>
        <end position="39"/>
    </location>
</feature>
<feature type="transmembrane region" description="Helical" evidence="8">
    <location>
        <begin position="430"/>
        <end position="449"/>
    </location>
</feature>
<keyword evidence="7 8" id="KW-0472">Membrane</keyword>
<evidence type="ECO:0000313" key="10">
    <source>
        <dbReference type="EMBL" id="PSR34384.1"/>
    </source>
</evidence>
<keyword evidence="3 8" id="KW-0812">Transmembrane</keyword>
<dbReference type="PANTHER" id="PTHR47019">
    <property type="entry name" value="LIPID II FLIPPASE MURJ"/>
    <property type="match status" value="1"/>
</dbReference>
<dbReference type="Pfam" id="PF03023">
    <property type="entry name" value="MurJ"/>
    <property type="match status" value="1"/>
</dbReference>
<comment type="caution">
    <text evidence="10">The sequence shown here is derived from an EMBL/GenBank/DDBJ whole genome shotgun (WGS) entry which is preliminary data.</text>
</comment>
<feature type="transmembrane region" description="Helical" evidence="8">
    <location>
        <begin position="200"/>
        <end position="220"/>
    </location>
</feature>
<dbReference type="GO" id="GO:0015648">
    <property type="term" value="F:lipid-linked peptidoglycan transporter activity"/>
    <property type="evidence" value="ECO:0007669"/>
    <property type="project" value="UniProtKB-UniRule"/>
</dbReference>
<sequence length="530" mass="58443">MAWKGDAALSEYQKPKRVRVSLKRSAGIVFVFSLLSKLGGLIRQFTMALMFGTSAGNDAWLIASVIPNLFFGSVSGAITVTTVPILSEADAHYSQESTNVFISQAVVAIGIITFVLNIVAEIFAPSITQVVAPGFRGHELQLAITMARIVMPTLWIQALAGFFSGILQQREQYSAPAAIPVLINIVRILGIVVLGRFVGIIGVAVGFTLGTALQFILLIGPLKRAKIRLRPTWHLNHPLLKKMGRISVPYFINSSINSVEIIVDRVLSSFLVTGSIAAINYSYTLVQVPLTLLLAPITTPLLTRLSQQYSDNNLEEFRHTAFRGLELTLFILAPVTVWFITLRIPILVVLFQHGAFTIRSTQLTATTLLAFSLGIPGFGMVFYLRNLFFASKDTKVPARYGIMAIMCNIVGDLTLVHLWQAAGLSLSTSIANWVNATLMMWHLLKIDVLKYSQFKKTLSPILLASMGMLATWAVVRLGISPLHLRLLGELGWGAVNLVLSGMVYVLILRRLKNEMLDWLETLIKRRLATR</sequence>
<feature type="transmembrane region" description="Helical" evidence="8">
    <location>
        <begin position="363"/>
        <end position="384"/>
    </location>
</feature>
<feature type="transmembrane region" description="Helical" evidence="8">
    <location>
        <begin position="140"/>
        <end position="163"/>
    </location>
</feature>
<proteinExistence type="inferred from homology"/>
<evidence type="ECO:0000256" key="9">
    <source>
        <dbReference type="PIRNR" id="PIRNR002869"/>
    </source>
</evidence>
<dbReference type="PIRSF" id="PIRSF002869">
    <property type="entry name" value="MviN"/>
    <property type="match status" value="1"/>
</dbReference>
<comment type="function">
    <text evidence="8 9">Involved in peptidoglycan biosynthesis. Transports lipid-linked peptidoglycan precursors from the inner to the outer leaflet of the cytoplasmic membrane.</text>
</comment>
<dbReference type="InterPro" id="IPR004268">
    <property type="entry name" value="MurJ"/>
</dbReference>
<dbReference type="NCBIfam" id="TIGR01695">
    <property type="entry name" value="murJ_mviN"/>
    <property type="match status" value="1"/>
</dbReference>
<keyword evidence="6 8" id="KW-1133">Transmembrane helix</keyword>
<keyword evidence="8 9" id="KW-0961">Cell wall biogenesis/degradation</keyword>
<evidence type="ECO:0000256" key="6">
    <source>
        <dbReference type="ARBA" id="ARBA00022989"/>
    </source>
</evidence>
<dbReference type="InterPro" id="IPR051050">
    <property type="entry name" value="Lipid_II_flippase_MurJ/MviN"/>
</dbReference>
<keyword evidence="8 9" id="KW-0813">Transport</keyword>
<evidence type="ECO:0000256" key="5">
    <source>
        <dbReference type="ARBA" id="ARBA00022984"/>
    </source>
</evidence>
<dbReference type="Proteomes" id="UP000242972">
    <property type="component" value="Unassembled WGS sequence"/>
</dbReference>
<dbReference type="GO" id="GO:0009252">
    <property type="term" value="P:peptidoglycan biosynthetic process"/>
    <property type="evidence" value="ECO:0007669"/>
    <property type="project" value="UniProtKB-UniRule"/>
</dbReference>
<evidence type="ECO:0000256" key="1">
    <source>
        <dbReference type="ARBA" id="ARBA00004651"/>
    </source>
</evidence>
<evidence type="ECO:0000256" key="8">
    <source>
        <dbReference type="HAMAP-Rule" id="MF_02078"/>
    </source>
</evidence>
<evidence type="ECO:0000256" key="3">
    <source>
        <dbReference type="ARBA" id="ARBA00022692"/>
    </source>
</evidence>
<evidence type="ECO:0000256" key="4">
    <source>
        <dbReference type="ARBA" id="ARBA00022960"/>
    </source>
</evidence>
<protein>
    <recommendedName>
        <fullName evidence="8">Probable lipid II flippase MurJ</fullName>
    </recommendedName>
</protein>
<comment type="subcellular location">
    <subcellularLocation>
        <location evidence="1 8">Cell membrane</location>
        <topology evidence="1 8">Multi-pass membrane protein</topology>
    </subcellularLocation>
</comment>
<comment type="pathway">
    <text evidence="8">Cell wall biogenesis; peptidoglycan biosynthesis.</text>
</comment>
<dbReference type="AlphaFoldDB" id="A0A2T2XIS8"/>
<evidence type="ECO:0000256" key="2">
    <source>
        <dbReference type="ARBA" id="ARBA00022475"/>
    </source>
</evidence>
<feature type="transmembrane region" description="Helical" evidence="8">
    <location>
        <begin position="98"/>
        <end position="120"/>
    </location>
</feature>
<organism evidence="10 11">
    <name type="scientific">Sulfobacillus benefaciens</name>
    <dbReference type="NCBI Taxonomy" id="453960"/>
    <lineage>
        <taxon>Bacteria</taxon>
        <taxon>Bacillati</taxon>
        <taxon>Bacillota</taxon>
        <taxon>Clostridia</taxon>
        <taxon>Eubacteriales</taxon>
        <taxon>Clostridiales Family XVII. Incertae Sedis</taxon>
        <taxon>Sulfobacillus</taxon>
    </lineage>
</organism>
<dbReference type="EMBL" id="PXYW01000009">
    <property type="protein sequence ID" value="PSR34384.1"/>
    <property type="molecule type" value="Genomic_DNA"/>
</dbReference>
<feature type="transmembrane region" description="Helical" evidence="8">
    <location>
        <begin position="396"/>
        <end position="418"/>
    </location>
</feature>
<dbReference type="PANTHER" id="PTHR47019:SF1">
    <property type="entry name" value="LIPID II FLIPPASE MURJ"/>
    <property type="match status" value="1"/>
</dbReference>
<dbReference type="PRINTS" id="PR01806">
    <property type="entry name" value="VIRFACTRMVIN"/>
</dbReference>
<feature type="transmembrane region" description="Helical" evidence="8">
    <location>
        <begin position="461"/>
        <end position="479"/>
    </location>
</feature>
<comment type="similarity">
    <text evidence="8 9">Belongs to the MurJ/MviN family.</text>
</comment>
<evidence type="ECO:0000313" key="11">
    <source>
        <dbReference type="Proteomes" id="UP000242972"/>
    </source>
</evidence>
<dbReference type="HAMAP" id="MF_02078">
    <property type="entry name" value="MurJ_MviN"/>
    <property type="match status" value="1"/>
</dbReference>
<gene>
    <name evidence="10" type="primary">mviN</name>
    <name evidence="8" type="synonym">murJ</name>
    <name evidence="10" type="ORF">C7B46_05565</name>
</gene>
<dbReference type="GO" id="GO:0005886">
    <property type="term" value="C:plasma membrane"/>
    <property type="evidence" value="ECO:0007669"/>
    <property type="project" value="UniProtKB-SubCell"/>
</dbReference>
<dbReference type="CDD" id="cd13123">
    <property type="entry name" value="MATE_MurJ_like"/>
    <property type="match status" value="1"/>
</dbReference>